<dbReference type="AlphaFoldDB" id="A0A9N8V4Z8"/>
<sequence length="54" mass="6524">NMGKLEDDLTELKKCYDNDLMTKQEYDYARRHRLDLKAADKSWWKNFSNVTIVL</sequence>
<comment type="caution">
    <text evidence="1">The sequence shown here is derived from an EMBL/GenBank/DDBJ whole genome shotgun (WGS) entry which is preliminary data.</text>
</comment>
<organism evidence="1 2">
    <name type="scientific">Funneliformis mosseae</name>
    <name type="common">Endomycorrhizal fungus</name>
    <name type="synonym">Glomus mosseae</name>
    <dbReference type="NCBI Taxonomy" id="27381"/>
    <lineage>
        <taxon>Eukaryota</taxon>
        <taxon>Fungi</taxon>
        <taxon>Fungi incertae sedis</taxon>
        <taxon>Mucoromycota</taxon>
        <taxon>Glomeromycotina</taxon>
        <taxon>Glomeromycetes</taxon>
        <taxon>Glomerales</taxon>
        <taxon>Glomeraceae</taxon>
        <taxon>Funneliformis</taxon>
    </lineage>
</organism>
<feature type="non-terminal residue" evidence="1">
    <location>
        <position position="54"/>
    </location>
</feature>
<evidence type="ECO:0000313" key="2">
    <source>
        <dbReference type="Proteomes" id="UP000789375"/>
    </source>
</evidence>
<dbReference type="EMBL" id="CAJVPP010000098">
    <property type="protein sequence ID" value="CAG8442522.1"/>
    <property type="molecule type" value="Genomic_DNA"/>
</dbReference>
<protein>
    <submittedName>
        <fullName evidence="1">7825_t:CDS:1</fullName>
    </submittedName>
</protein>
<evidence type="ECO:0000313" key="1">
    <source>
        <dbReference type="EMBL" id="CAG8442522.1"/>
    </source>
</evidence>
<keyword evidence="2" id="KW-1185">Reference proteome</keyword>
<dbReference type="Proteomes" id="UP000789375">
    <property type="component" value="Unassembled WGS sequence"/>
</dbReference>
<name>A0A9N8V4Z8_FUNMO</name>
<reference evidence="1" key="1">
    <citation type="submission" date="2021-06" db="EMBL/GenBank/DDBJ databases">
        <authorList>
            <person name="Kallberg Y."/>
            <person name="Tangrot J."/>
            <person name="Rosling A."/>
        </authorList>
    </citation>
    <scope>NUCLEOTIDE SEQUENCE</scope>
    <source>
        <strain evidence="1">87-6 pot B 2015</strain>
    </source>
</reference>
<proteinExistence type="predicted"/>
<gene>
    <name evidence="1" type="ORF">FMOSSE_LOCUS926</name>
</gene>
<accession>A0A9N8V4Z8</accession>